<dbReference type="AlphaFoldDB" id="A0AAD4BVQ5"/>
<organism evidence="2 3">
    <name type="scientific">Boletus edulis BED1</name>
    <dbReference type="NCBI Taxonomy" id="1328754"/>
    <lineage>
        <taxon>Eukaryota</taxon>
        <taxon>Fungi</taxon>
        <taxon>Dikarya</taxon>
        <taxon>Basidiomycota</taxon>
        <taxon>Agaricomycotina</taxon>
        <taxon>Agaricomycetes</taxon>
        <taxon>Agaricomycetidae</taxon>
        <taxon>Boletales</taxon>
        <taxon>Boletineae</taxon>
        <taxon>Boletaceae</taxon>
        <taxon>Boletoideae</taxon>
        <taxon>Boletus</taxon>
    </lineage>
</organism>
<feature type="compositionally biased region" description="Polar residues" evidence="1">
    <location>
        <begin position="1"/>
        <end position="12"/>
    </location>
</feature>
<feature type="region of interest" description="Disordered" evidence="1">
    <location>
        <begin position="63"/>
        <end position="128"/>
    </location>
</feature>
<gene>
    <name evidence="2" type="ORF">L210DRAFT_986015</name>
</gene>
<reference evidence="2" key="2">
    <citation type="journal article" date="2020" name="Nat. Commun.">
        <title>Large-scale genome sequencing of mycorrhizal fungi provides insights into the early evolution of symbiotic traits.</title>
        <authorList>
            <person name="Miyauchi S."/>
            <person name="Kiss E."/>
            <person name="Kuo A."/>
            <person name="Drula E."/>
            <person name="Kohler A."/>
            <person name="Sanchez-Garcia M."/>
            <person name="Morin E."/>
            <person name="Andreopoulos B."/>
            <person name="Barry K.W."/>
            <person name="Bonito G."/>
            <person name="Buee M."/>
            <person name="Carver A."/>
            <person name="Chen C."/>
            <person name="Cichocki N."/>
            <person name="Clum A."/>
            <person name="Culley D."/>
            <person name="Crous P.W."/>
            <person name="Fauchery L."/>
            <person name="Girlanda M."/>
            <person name="Hayes R.D."/>
            <person name="Keri Z."/>
            <person name="LaButti K."/>
            <person name="Lipzen A."/>
            <person name="Lombard V."/>
            <person name="Magnuson J."/>
            <person name="Maillard F."/>
            <person name="Murat C."/>
            <person name="Nolan M."/>
            <person name="Ohm R.A."/>
            <person name="Pangilinan J."/>
            <person name="Pereira M.F."/>
            <person name="Perotto S."/>
            <person name="Peter M."/>
            <person name="Pfister S."/>
            <person name="Riley R."/>
            <person name="Sitrit Y."/>
            <person name="Stielow J.B."/>
            <person name="Szollosi G."/>
            <person name="Zifcakova L."/>
            <person name="Stursova M."/>
            <person name="Spatafora J.W."/>
            <person name="Tedersoo L."/>
            <person name="Vaario L.M."/>
            <person name="Yamada A."/>
            <person name="Yan M."/>
            <person name="Wang P."/>
            <person name="Xu J."/>
            <person name="Bruns T."/>
            <person name="Baldrian P."/>
            <person name="Vilgalys R."/>
            <person name="Dunand C."/>
            <person name="Henrissat B."/>
            <person name="Grigoriev I.V."/>
            <person name="Hibbett D."/>
            <person name="Nagy L.G."/>
            <person name="Martin F.M."/>
        </authorList>
    </citation>
    <scope>NUCLEOTIDE SEQUENCE</scope>
    <source>
        <strain evidence="2">BED1</strain>
    </source>
</reference>
<feature type="compositionally biased region" description="Polar residues" evidence="1">
    <location>
        <begin position="66"/>
        <end position="76"/>
    </location>
</feature>
<protein>
    <submittedName>
        <fullName evidence="2">Uncharacterized protein</fullName>
    </submittedName>
</protein>
<comment type="caution">
    <text evidence="2">The sequence shown here is derived from an EMBL/GenBank/DDBJ whole genome shotgun (WGS) entry which is preliminary data.</text>
</comment>
<reference evidence="2" key="1">
    <citation type="submission" date="2019-10" db="EMBL/GenBank/DDBJ databases">
        <authorList>
            <consortium name="DOE Joint Genome Institute"/>
            <person name="Kuo A."/>
            <person name="Miyauchi S."/>
            <person name="Kiss E."/>
            <person name="Drula E."/>
            <person name="Kohler A."/>
            <person name="Sanchez-Garcia M."/>
            <person name="Andreopoulos B."/>
            <person name="Barry K.W."/>
            <person name="Bonito G."/>
            <person name="Buee M."/>
            <person name="Carver A."/>
            <person name="Chen C."/>
            <person name="Cichocki N."/>
            <person name="Clum A."/>
            <person name="Culley D."/>
            <person name="Crous P.W."/>
            <person name="Fauchery L."/>
            <person name="Girlanda M."/>
            <person name="Hayes R."/>
            <person name="Keri Z."/>
            <person name="LaButti K."/>
            <person name="Lipzen A."/>
            <person name="Lombard V."/>
            <person name="Magnuson J."/>
            <person name="Maillard F."/>
            <person name="Morin E."/>
            <person name="Murat C."/>
            <person name="Nolan M."/>
            <person name="Ohm R."/>
            <person name="Pangilinan J."/>
            <person name="Pereira M."/>
            <person name="Perotto S."/>
            <person name="Peter M."/>
            <person name="Riley R."/>
            <person name="Sitrit Y."/>
            <person name="Stielow B."/>
            <person name="Szollosi G."/>
            <person name="Zifcakova L."/>
            <person name="Stursova M."/>
            <person name="Spatafora J.W."/>
            <person name="Tedersoo L."/>
            <person name="Vaario L.-M."/>
            <person name="Yamada A."/>
            <person name="Yan M."/>
            <person name="Wang P."/>
            <person name="Xu J."/>
            <person name="Bruns T."/>
            <person name="Baldrian P."/>
            <person name="Vilgalys R."/>
            <person name="Henrissat B."/>
            <person name="Grigoriev I.V."/>
            <person name="Hibbett D."/>
            <person name="Nagy L.G."/>
            <person name="Martin F.M."/>
        </authorList>
    </citation>
    <scope>NUCLEOTIDE SEQUENCE</scope>
    <source>
        <strain evidence="2">BED1</strain>
    </source>
</reference>
<keyword evidence="3" id="KW-1185">Reference proteome</keyword>
<evidence type="ECO:0000256" key="1">
    <source>
        <dbReference type="SAM" id="MobiDB-lite"/>
    </source>
</evidence>
<dbReference type="EMBL" id="WHUW01000011">
    <property type="protein sequence ID" value="KAF8440935.1"/>
    <property type="molecule type" value="Genomic_DNA"/>
</dbReference>
<evidence type="ECO:0000313" key="3">
    <source>
        <dbReference type="Proteomes" id="UP001194468"/>
    </source>
</evidence>
<evidence type="ECO:0000313" key="2">
    <source>
        <dbReference type="EMBL" id="KAF8440935.1"/>
    </source>
</evidence>
<accession>A0AAD4BVQ5</accession>
<name>A0AAD4BVQ5_BOLED</name>
<dbReference type="Proteomes" id="UP001194468">
    <property type="component" value="Unassembled WGS sequence"/>
</dbReference>
<feature type="compositionally biased region" description="Low complexity" evidence="1">
    <location>
        <begin position="109"/>
        <end position="118"/>
    </location>
</feature>
<sequence length="128" mass="13380">MTSEQCAQNSDGSLKDPKDIQWFNDLDDAQPLLNPTGTTPAQPPSLGQELDVFTTIQPCKPKRATQALNSGISSSAGAHPLPLTSSNPFNVLPVEVSSDADEDVGSFKSDCGSESGDNSSDDSTPELA</sequence>
<proteinExistence type="predicted"/>
<feature type="compositionally biased region" description="Acidic residues" evidence="1">
    <location>
        <begin position="119"/>
        <end position="128"/>
    </location>
</feature>
<feature type="region of interest" description="Disordered" evidence="1">
    <location>
        <begin position="1"/>
        <end position="48"/>
    </location>
</feature>